<organism evidence="1 2">
    <name type="scientific">Meripilus lineatus</name>
    <dbReference type="NCBI Taxonomy" id="2056292"/>
    <lineage>
        <taxon>Eukaryota</taxon>
        <taxon>Fungi</taxon>
        <taxon>Dikarya</taxon>
        <taxon>Basidiomycota</taxon>
        <taxon>Agaricomycotina</taxon>
        <taxon>Agaricomycetes</taxon>
        <taxon>Polyporales</taxon>
        <taxon>Meripilaceae</taxon>
        <taxon>Meripilus</taxon>
    </lineage>
</organism>
<accession>A0AAD5YAA3</accession>
<gene>
    <name evidence="1" type="ORF">NLI96_g10230</name>
</gene>
<evidence type="ECO:0000313" key="2">
    <source>
        <dbReference type="Proteomes" id="UP001212997"/>
    </source>
</evidence>
<dbReference type="AlphaFoldDB" id="A0AAD5YAA3"/>
<evidence type="ECO:0000313" key="1">
    <source>
        <dbReference type="EMBL" id="KAJ3477779.1"/>
    </source>
</evidence>
<proteinExistence type="predicted"/>
<protein>
    <submittedName>
        <fullName evidence="1">Uncharacterized protein</fullName>
    </submittedName>
</protein>
<dbReference type="Proteomes" id="UP001212997">
    <property type="component" value="Unassembled WGS sequence"/>
</dbReference>
<reference evidence="1" key="1">
    <citation type="submission" date="2022-07" db="EMBL/GenBank/DDBJ databases">
        <title>Genome Sequence of Physisporinus lineatus.</title>
        <authorList>
            <person name="Buettner E."/>
        </authorList>
    </citation>
    <scope>NUCLEOTIDE SEQUENCE</scope>
    <source>
        <strain evidence="1">VT162</strain>
    </source>
</reference>
<dbReference type="EMBL" id="JANAWD010000565">
    <property type="protein sequence ID" value="KAJ3477779.1"/>
    <property type="molecule type" value="Genomic_DNA"/>
</dbReference>
<comment type="caution">
    <text evidence="1">The sequence shown here is derived from an EMBL/GenBank/DDBJ whole genome shotgun (WGS) entry which is preliminary data.</text>
</comment>
<name>A0AAD5YAA3_9APHY</name>
<keyword evidence="2" id="KW-1185">Reference proteome</keyword>
<sequence>MASSIEQKWQTRARNTDGRLAAEIEGGKWVVTTPNADWIPEVLVGRISVSYHEDGRFGAADPTQWPQIYSSRFPHFCLMPCRPTESYDARHVMWDTLTPLDFRPAFGCSLASFGVASGNVIGRLQHLVDDVIRRAQEYSDRVNSKGMRIRFTCAAMSDSFNRLSYPATFRDLNRQFISVQRFWKESVAWLTWVQDKWEHFEPSPSADVAPAPFDN</sequence>